<keyword evidence="2" id="KW-1133">Transmembrane helix</keyword>
<sequence length="293" mass="32230">MVKAKLTIIIFGSIYQSSSSYSSTPLEHRSHDYGHAVDDANDVNNGHDGHGNNVRRKTSKRRLEPRRSPFNTGTNNGSNEDNERDDRSYNGGSSYGYDSSSNSGYNSQNQNSYGGSSSYGGSPSSSISSSSSYGSSSYGGSNSGGSYSQHGSSRSRSSNRGYNNFSYDLPRIPLAWVILIIISNTAIAILLTAHQFENNPEGIFANFCRLCNNTLDCLYRLVYNCYHCRLNEIPTVVCAEDGDEDAYTEQELHSMKLRPGVGRALEVEHHKAMRKTLQKNTSTKGSKKAPPRR</sequence>
<reference evidence="3" key="1">
    <citation type="submission" date="2021-01" db="EMBL/GenBank/DDBJ databases">
        <authorList>
            <person name="Corre E."/>
            <person name="Pelletier E."/>
            <person name="Niang G."/>
            <person name="Scheremetjew M."/>
            <person name="Finn R."/>
            <person name="Kale V."/>
            <person name="Holt S."/>
            <person name="Cochrane G."/>
            <person name="Meng A."/>
            <person name="Brown T."/>
            <person name="Cohen L."/>
        </authorList>
    </citation>
    <scope>NUCLEOTIDE SEQUENCE</scope>
    <source>
        <strain evidence="3">MM31A-1</strain>
    </source>
</reference>
<feature type="region of interest" description="Disordered" evidence="1">
    <location>
        <begin position="18"/>
        <end position="159"/>
    </location>
</feature>
<keyword evidence="2" id="KW-0472">Membrane</keyword>
<feature type="compositionally biased region" description="Polar residues" evidence="1">
    <location>
        <begin position="69"/>
        <end position="79"/>
    </location>
</feature>
<organism evidence="3">
    <name type="scientific">Chaetoceros debilis</name>
    <dbReference type="NCBI Taxonomy" id="122233"/>
    <lineage>
        <taxon>Eukaryota</taxon>
        <taxon>Sar</taxon>
        <taxon>Stramenopiles</taxon>
        <taxon>Ochrophyta</taxon>
        <taxon>Bacillariophyta</taxon>
        <taxon>Coscinodiscophyceae</taxon>
        <taxon>Chaetocerotophycidae</taxon>
        <taxon>Chaetocerotales</taxon>
        <taxon>Chaetocerotaceae</taxon>
        <taxon>Chaetoceros</taxon>
    </lineage>
</organism>
<feature type="transmembrane region" description="Helical" evidence="2">
    <location>
        <begin position="174"/>
        <end position="193"/>
    </location>
</feature>
<dbReference type="EMBL" id="HBIO01031043">
    <property type="protein sequence ID" value="CAE0478929.1"/>
    <property type="molecule type" value="Transcribed_RNA"/>
</dbReference>
<name>A0A7S3QJ94_9STRA</name>
<evidence type="ECO:0000313" key="3">
    <source>
        <dbReference type="EMBL" id="CAE0478929.1"/>
    </source>
</evidence>
<feature type="compositionally biased region" description="Low complexity" evidence="1">
    <location>
        <begin position="89"/>
        <end position="159"/>
    </location>
</feature>
<feature type="region of interest" description="Disordered" evidence="1">
    <location>
        <begin position="272"/>
        <end position="293"/>
    </location>
</feature>
<dbReference type="AlphaFoldDB" id="A0A7S3QJ94"/>
<feature type="compositionally biased region" description="Basic and acidic residues" evidence="1">
    <location>
        <begin position="26"/>
        <end position="38"/>
    </location>
</feature>
<evidence type="ECO:0000256" key="1">
    <source>
        <dbReference type="SAM" id="MobiDB-lite"/>
    </source>
</evidence>
<gene>
    <name evidence="3" type="ORF">CDEB00056_LOCUS23782</name>
</gene>
<protein>
    <submittedName>
        <fullName evidence="3">Uncharacterized protein</fullName>
    </submittedName>
</protein>
<evidence type="ECO:0000256" key="2">
    <source>
        <dbReference type="SAM" id="Phobius"/>
    </source>
</evidence>
<proteinExistence type="predicted"/>
<accession>A0A7S3QJ94</accession>
<keyword evidence="2" id="KW-0812">Transmembrane</keyword>